<dbReference type="RefSeq" id="WP_058511008.1">
    <property type="nucleotide sequence ID" value="NZ_DAIOMV010000019.1"/>
</dbReference>
<gene>
    <name evidence="2" type="ORF">Lste_2209</name>
</gene>
<evidence type="ECO:0000313" key="3">
    <source>
        <dbReference type="Proteomes" id="UP000054926"/>
    </source>
</evidence>
<evidence type="ECO:0008006" key="4">
    <source>
        <dbReference type="Google" id="ProtNLM"/>
    </source>
</evidence>
<protein>
    <recommendedName>
        <fullName evidence="4">NlpC/P60 domain-containing protein</fullName>
    </recommendedName>
</protein>
<organism evidence="2 3">
    <name type="scientific">Legionella steelei</name>
    <dbReference type="NCBI Taxonomy" id="947033"/>
    <lineage>
        <taxon>Bacteria</taxon>
        <taxon>Pseudomonadati</taxon>
        <taxon>Pseudomonadota</taxon>
        <taxon>Gammaproteobacteria</taxon>
        <taxon>Legionellales</taxon>
        <taxon>Legionellaceae</taxon>
        <taxon>Legionella</taxon>
    </lineage>
</organism>
<dbReference type="AlphaFoldDB" id="A0A0W0ZIV2"/>
<keyword evidence="3" id="KW-1185">Reference proteome</keyword>
<dbReference type="PATRIC" id="fig|947033.5.peg.2341"/>
<reference evidence="2 3" key="1">
    <citation type="submission" date="2015-11" db="EMBL/GenBank/DDBJ databases">
        <title>Genomic analysis of 38 Legionella species identifies large and diverse effector repertoires.</title>
        <authorList>
            <person name="Burstein D."/>
            <person name="Amaro F."/>
            <person name="Zusman T."/>
            <person name="Lifshitz Z."/>
            <person name="Cohen O."/>
            <person name="Gilbert J.A."/>
            <person name="Pupko T."/>
            <person name="Shuman H.A."/>
            <person name="Segal G."/>
        </authorList>
    </citation>
    <scope>NUCLEOTIDE SEQUENCE [LARGE SCALE GENOMIC DNA]</scope>
    <source>
        <strain evidence="2 3">IMVS3376</strain>
    </source>
</reference>
<dbReference type="OrthoDB" id="258587at2"/>
<dbReference type="Gene3D" id="3.90.1720.10">
    <property type="entry name" value="endopeptidase domain like (from Nostoc punctiforme)"/>
    <property type="match status" value="1"/>
</dbReference>
<feature type="chain" id="PRO_5006918742" description="NlpC/P60 domain-containing protein" evidence="1">
    <location>
        <begin position="21"/>
        <end position="354"/>
    </location>
</feature>
<feature type="signal peptide" evidence="1">
    <location>
        <begin position="1"/>
        <end position="20"/>
    </location>
</feature>
<keyword evidence="1" id="KW-0732">Signal</keyword>
<dbReference type="EMBL" id="LNYY01000019">
    <property type="protein sequence ID" value="KTD69051.1"/>
    <property type="molecule type" value="Genomic_DNA"/>
</dbReference>
<comment type="caution">
    <text evidence="2">The sequence shown here is derived from an EMBL/GenBank/DDBJ whole genome shotgun (WGS) entry which is preliminary data.</text>
</comment>
<dbReference type="Proteomes" id="UP000054926">
    <property type="component" value="Unassembled WGS sequence"/>
</dbReference>
<evidence type="ECO:0000313" key="2">
    <source>
        <dbReference type="EMBL" id="KTD69051.1"/>
    </source>
</evidence>
<accession>A0A0W0ZIV2</accession>
<evidence type="ECO:0000256" key="1">
    <source>
        <dbReference type="SAM" id="SignalP"/>
    </source>
</evidence>
<sequence length="354" mass="39799">MKKIRILFFTLGFISLGLNADPVPIPEFCLKNVANFDYELQQNDSTSRTIKGWGPTRAHLQLSPDNINCLKTAGLDWQRQRILAAADFWIKKKLNYCHHYLPNYETPIDRRDAQSNQGGYCSAALSIKPNSVYYQQPARWNYSGKGTETLENWVNHSMWHGMDCSNYTTFLYNFAFGSLFSSQVNAQAGQGCHQEYLSPNQQKRGMVLNSLQAAGQLVCRDNSLEVNHSCKDHGGYLSVFDNNGMKHPGSITSADLAALPLQPGDLLFIAASRKGSPKPLSVTHVVMWTGKKVGYGPNDIPPEQIAPNSLCSKSWTPQTGDWVITDSHYQGPDYRIITPCFYLNNLWGVRRIIR</sequence>
<name>A0A0W0ZIV2_9GAMM</name>
<proteinExistence type="predicted"/>